<proteinExistence type="predicted"/>
<feature type="transmembrane region" description="Helical" evidence="2">
    <location>
        <begin position="351"/>
        <end position="371"/>
    </location>
</feature>
<evidence type="ECO:0000256" key="2">
    <source>
        <dbReference type="SAM" id="Phobius"/>
    </source>
</evidence>
<name>A0A4Y7U7E5_9FLAO</name>
<evidence type="ECO:0000313" key="5">
    <source>
        <dbReference type="Proteomes" id="UP000295270"/>
    </source>
</evidence>
<organism evidence="4 6">
    <name type="scientific">Flavobacterium circumlabens</name>
    <dbReference type="NCBI Taxonomy" id="2133765"/>
    <lineage>
        <taxon>Bacteria</taxon>
        <taxon>Pseudomonadati</taxon>
        <taxon>Bacteroidota</taxon>
        <taxon>Flavobacteriia</taxon>
        <taxon>Flavobacteriales</taxon>
        <taxon>Flavobacteriaceae</taxon>
        <taxon>Flavobacterium</taxon>
    </lineage>
</organism>
<evidence type="ECO:0000313" key="3">
    <source>
        <dbReference type="EMBL" id="TCN53079.1"/>
    </source>
</evidence>
<evidence type="ECO:0000313" key="4">
    <source>
        <dbReference type="EMBL" id="TEB42367.1"/>
    </source>
</evidence>
<keyword evidence="5" id="KW-1185">Reference proteome</keyword>
<evidence type="ECO:0000256" key="1">
    <source>
        <dbReference type="SAM" id="MobiDB-lite"/>
    </source>
</evidence>
<keyword evidence="2" id="KW-0472">Membrane</keyword>
<sequence>MFDSVALNVFIGLVFVFLLYSLLATIIQEIVARWLNLRARMLQKGIRRMLQDENVTYKLTIIKIPLEIWNNIVRFFVPFSGKEHSFFKIFYNYPTIKYLAESSWNSKPSYIDASNFSETIVYLLQGSQGSGNANAAEQIKHVLFTCKNVRGVDGKQVDIDKETCEHLGRLWNDAQGDINQFRVNLETWFNRTMDRVSGWYLKQTKIMLFVIGLIIAFNCQVDCIAIYRLLAKDDNARNNMVKLAVSRGSQQITPNAQADDKMLREASKAVQADIDQAGQILSVKAADNDSCQVCHIFQKQRALLVETENKLIKKKDSTSSIFKKNKNQQAELSLLIKKYEPACSNLPQASLFSWGYLLTALAISFGSSFWFDLLNKLMQIRGTGGKPDDKTATGTDKTSPPVKPVG</sequence>
<dbReference type="Proteomes" id="UP000295270">
    <property type="component" value="Unassembled WGS sequence"/>
</dbReference>
<dbReference type="OrthoDB" id="6286374at2"/>
<feature type="transmembrane region" description="Helical" evidence="2">
    <location>
        <begin position="6"/>
        <end position="31"/>
    </location>
</feature>
<reference evidence="3 5" key="1">
    <citation type="journal article" date="2015" name="Stand. Genomic Sci.">
        <title>Genomic Encyclopedia of Bacterial and Archaeal Type Strains, Phase III: the genomes of soil and plant-associated and newly described type strains.</title>
        <authorList>
            <person name="Whitman W.B."/>
            <person name="Woyke T."/>
            <person name="Klenk H.P."/>
            <person name="Zhou Y."/>
            <person name="Lilburn T.G."/>
            <person name="Beck B.J."/>
            <person name="De Vos P."/>
            <person name="Vandamme P."/>
            <person name="Eisen J.A."/>
            <person name="Garrity G."/>
            <person name="Hugenholtz P."/>
            <person name="Kyrpides N.C."/>
        </authorList>
    </citation>
    <scope>NUCLEOTIDE SEQUENCE [LARGE SCALE GENOMIC DNA]</scope>
    <source>
        <strain evidence="3 5">P5626</strain>
    </source>
</reference>
<feature type="region of interest" description="Disordered" evidence="1">
    <location>
        <begin position="384"/>
        <end position="406"/>
    </location>
</feature>
<reference evidence="3" key="3">
    <citation type="submission" date="2019-03" db="EMBL/GenBank/DDBJ databases">
        <authorList>
            <person name="Whitman W."/>
            <person name="Huntemann M."/>
            <person name="Clum A."/>
            <person name="Pillay M."/>
            <person name="Palaniappan K."/>
            <person name="Varghese N."/>
            <person name="Mikhailova N."/>
            <person name="Stamatis D."/>
            <person name="Reddy T."/>
            <person name="Daum C."/>
            <person name="Shapiro N."/>
            <person name="Ivanova N."/>
            <person name="Kyrpides N."/>
            <person name="Woyke T."/>
        </authorList>
    </citation>
    <scope>NUCLEOTIDE SEQUENCE</scope>
    <source>
        <strain evidence="3">P5626</strain>
    </source>
</reference>
<dbReference type="EMBL" id="SLWA01000009">
    <property type="protein sequence ID" value="TCN53079.1"/>
    <property type="molecule type" value="Genomic_DNA"/>
</dbReference>
<comment type="caution">
    <text evidence="4">The sequence shown here is derived from an EMBL/GenBank/DDBJ whole genome shotgun (WGS) entry which is preliminary data.</text>
</comment>
<accession>A0A4Y7U7E5</accession>
<evidence type="ECO:0000313" key="6">
    <source>
        <dbReference type="Proteomes" id="UP000298340"/>
    </source>
</evidence>
<reference evidence="4 6" key="2">
    <citation type="journal article" date="2018" name="Syst. Appl. Microbiol.">
        <title>Flavobacterium circumlabens sp. nov. and Flavobacterium cupreum sp. nov., two psychrotrophic species isolated from Antarctic environmental samples.</title>
        <authorList>
            <person name="Kralova S."/>
            <person name="Busse H.J."/>
            <person name="Svec P."/>
            <person name="Maslanova I."/>
            <person name="Stankova E."/>
            <person name="Bartak M."/>
            <person name="Sedlacek I."/>
        </authorList>
    </citation>
    <scope>NUCLEOTIDE SEQUENCE [LARGE SCALE GENOMIC DNA]</scope>
    <source>
        <strain evidence="4 6">CCM 8828</strain>
    </source>
</reference>
<feature type="transmembrane region" description="Helical" evidence="2">
    <location>
        <begin position="206"/>
        <end position="230"/>
    </location>
</feature>
<dbReference type="EMBL" id="QWDN01000009">
    <property type="protein sequence ID" value="TEB42367.1"/>
    <property type="molecule type" value="Genomic_DNA"/>
</dbReference>
<dbReference type="RefSeq" id="WP_132037487.1">
    <property type="nucleotide sequence ID" value="NZ_QWDN01000009.1"/>
</dbReference>
<protein>
    <submittedName>
        <fullName evidence="4">Uncharacterized protein</fullName>
    </submittedName>
</protein>
<dbReference type="AlphaFoldDB" id="A0A4Y7U7E5"/>
<dbReference type="Proteomes" id="UP000298340">
    <property type="component" value="Unassembled WGS sequence"/>
</dbReference>
<keyword evidence="2" id="KW-1133">Transmembrane helix</keyword>
<keyword evidence="2" id="KW-0812">Transmembrane</keyword>
<gene>
    <name evidence="4" type="ORF">D0809_20960</name>
    <name evidence="3" type="ORF">EV142_10962</name>
</gene>